<evidence type="ECO:0000313" key="3">
    <source>
        <dbReference type="Proteomes" id="UP000465360"/>
    </source>
</evidence>
<proteinExistence type="predicted"/>
<sequence length="60" mass="6518">MTDRSERQSHSEQLENIVDDLDEKVAEEREAEGVPGKPSDREQAAAEADAAEGPGQEPPD</sequence>
<protein>
    <submittedName>
        <fullName evidence="2">Uncharacterized protein</fullName>
    </submittedName>
</protein>
<keyword evidence="3" id="KW-1185">Reference proteome</keyword>
<dbReference type="Proteomes" id="UP000465360">
    <property type="component" value="Unassembled WGS sequence"/>
</dbReference>
<feature type="region of interest" description="Disordered" evidence="1">
    <location>
        <begin position="1"/>
        <end position="60"/>
    </location>
</feature>
<organism evidence="2 3">
    <name type="scientific">Mycobacterium bourgelatii</name>
    <dbReference type="NCBI Taxonomy" id="1273442"/>
    <lineage>
        <taxon>Bacteria</taxon>
        <taxon>Bacillati</taxon>
        <taxon>Actinomycetota</taxon>
        <taxon>Actinomycetes</taxon>
        <taxon>Mycobacteriales</taxon>
        <taxon>Mycobacteriaceae</taxon>
        <taxon>Mycobacterium</taxon>
    </lineage>
</organism>
<reference evidence="2 3" key="1">
    <citation type="journal article" date="2019" name="Emerg. Microbes Infect.">
        <title>Comprehensive subspecies identification of 175 nontuberculous mycobacteria species based on 7547 genomic profiles.</title>
        <authorList>
            <person name="Matsumoto Y."/>
            <person name="Kinjo T."/>
            <person name="Motooka D."/>
            <person name="Nabeya D."/>
            <person name="Jung N."/>
            <person name="Uechi K."/>
            <person name="Horii T."/>
            <person name="Iida T."/>
            <person name="Fujita J."/>
            <person name="Nakamura S."/>
        </authorList>
    </citation>
    <scope>NUCLEOTIDE SEQUENCE [LARGE SCALE GENOMIC DNA]</scope>
    <source>
        <strain evidence="2 3">JCM 30725</strain>
    </source>
</reference>
<feature type="compositionally biased region" description="Basic and acidic residues" evidence="1">
    <location>
        <begin position="23"/>
        <end position="44"/>
    </location>
</feature>
<gene>
    <name evidence="2" type="ORF">MBOU_29390</name>
</gene>
<evidence type="ECO:0000256" key="1">
    <source>
        <dbReference type="SAM" id="MobiDB-lite"/>
    </source>
</evidence>
<dbReference type="EMBL" id="BLKZ01000001">
    <property type="protein sequence ID" value="GFG90897.1"/>
    <property type="molecule type" value="Genomic_DNA"/>
</dbReference>
<comment type="caution">
    <text evidence="2">The sequence shown here is derived from an EMBL/GenBank/DDBJ whole genome shotgun (WGS) entry which is preliminary data.</text>
</comment>
<accession>A0A7I9YQM0</accession>
<feature type="compositionally biased region" description="Basic and acidic residues" evidence="1">
    <location>
        <begin position="1"/>
        <end position="13"/>
    </location>
</feature>
<evidence type="ECO:0000313" key="2">
    <source>
        <dbReference type="EMBL" id="GFG90897.1"/>
    </source>
</evidence>
<dbReference type="AlphaFoldDB" id="A0A7I9YQM0"/>
<feature type="compositionally biased region" description="Low complexity" evidence="1">
    <location>
        <begin position="45"/>
        <end position="60"/>
    </location>
</feature>
<name>A0A7I9YQM0_MYCBU</name>
<dbReference type="RefSeq" id="WP_163713315.1">
    <property type="nucleotide sequence ID" value="NZ_BLKZ01000001.1"/>
</dbReference>